<evidence type="ECO:0000313" key="3">
    <source>
        <dbReference type="Proteomes" id="UP000317429"/>
    </source>
</evidence>
<feature type="transmembrane region" description="Helical" evidence="1">
    <location>
        <begin position="69"/>
        <end position="92"/>
    </location>
</feature>
<keyword evidence="3" id="KW-1185">Reference proteome</keyword>
<dbReference type="RefSeq" id="WP_145286071.1">
    <property type="nucleotide sequence ID" value="NZ_CP036291.1"/>
</dbReference>
<dbReference type="Proteomes" id="UP000317429">
    <property type="component" value="Chromosome"/>
</dbReference>
<evidence type="ECO:0000313" key="2">
    <source>
        <dbReference type="EMBL" id="QDU89471.1"/>
    </source>
</evidence>
<name>A0A518DDB5_9BACT</name>
<accession>A0A518DDB5</accession>
<organism evidence="2 3">
    <name type="scientific">Pirellulimonas nuda</name>
    <dbReference type="NCBI Taxonomy" id="2528009"/>
    <lineage>
        <taxon>Bacteria</taxon>
        <taxon>Pseudomonadati</taxon>
        <taxon>Planctomycetota</taxon>
        <taxon>Planctomycetia</taxon>
        <taxon>Pirellulales</taxon>
        <taxon>Lacipirellulaceae</taxon>
        <taxon>Pirellulimonas</taxon>
    </lineage>
</organism>
<protein>
    <submittedName>
        <fullName evidence="2">Uncharacterized protein</fullName>
    </submittedName>
</protein>
<feature type="transmembrane region" description="Helical" evidence="1">
    <location>
        <begin position="45"/>
        <end position="62"/>
    </location>
</feature>
<dbReference type="EMBL" id="CP036291">
    <property type="protein sequence ID" value="QDU89471.1"/>
    <property type="molecule type" value="Genomic_DNA"/>
</dbReference>
<evidence type="ECO:0000256" key="1">
    <source>
        <dbReference type="SAM" id="Phobius"/>
    </source>
</evidence>
<feature type="transmembrane region" description="Helical" evidence="1">
    <location>
        <begin position="112"/>
        <end position="132"/>
    </location>
</feature>
<keyword evidence="1" id="KW-0472">Membrane</keyword>
<sequence>MFADRQASSRDKMVEWYYLATPLFLLLDVFGGTSIRVSALDGAPMLKYGYYGGCFLAGVLFYRHEVFSAAFGLLESVANIFLLIWSVMGPYYDAIKRAAEGEFIQPPMNIDHIINFVLVGAVLLVSFFRNPLIKKAG</sequence>
<gene>
    <name evidence="2" type="ORF">Pla175_28610</name>
</gene>
<feature type="transmembrane region" description="Helical" evidence="1">
    <location>
        <begin position="16"/>
        <end position="39"/>
    </location>
</feature>
<dbReference type="KEGG" id="pnd:Pla175_28610"/>
<dbReference type="AlphaFoldDB" id="A0A518DDB5"/>
<keyword evidence="1" id="KW-0812">Transmembrane</keyword>
<keyword evidence="1" id="KW-1133">Transmembrane helix</keyword>
<reference evidence="2 3" key="1">
    <citation type="submission" date="2019-02" db="EMBL/GenBank/DDBJ databases">
        <title>Deep-cultivation of Planctomycetes and their phenomic and genomic characterization uncovers novel biology.</title>
        <authorList>
            <person name="Wiegand S."/>
            <person name="Jogler M."/>
            <person name="Boedeker C."/>
            <person name="Pinto D."/>
            <person name="Vollmers J."/>
            <person name="Rivas-Marin E."/>
            <person name="Kohn T."/>
            <person name="Peeters S.H."/>
            <person name="Heuer A."/>
            <person name="Rast P."/>
            <person name="Oberbeckmann S."/>
            <person name="Bunk B."/>
            <person name="Jeske O."/>
            <person name="Meyerdierks A."/>
            <person name="Storesund J.E."/>
            <person name="Kallscheuer N."/>
            <person name="Luecker S."/>
            <person name="Lage O.M."/>
            <person name="Pohl T."/>
            <person name="Merkel B.J."/>
            <person name="Hornburger P."/>
            <person name="Mueller R.-W."/>
            <person name="Bruemmer F."/>
            <person name="Labrenz M."/>
            <person name="Spormann A.M."/>
            <person name="Op den Camp H."/>
            <person name="Overmann J."/>
            <person name="Amann R."/>
            <person name="Jetten M.S.M."/>
            <person name="Mascher T."/>
            <person name="Medema M.H."/>
            <person name="Devos D.P."/>
            <person name="Kaster A.-K."/>
            <person name="Ovreas L."/>
            <person name="Rohde M."/>
            <person name="Galperin M.Y."/>
            <person name="Jogler C."/>
        </authorList>
    </citation>
    <scope>NUCLEOTIDE SEQUENCE [LARGE SCALE GENOMIC DNA]</scope>
    <source>
        <strain evidence="2 3">Pla175</strain>
    </source>
</reference>
<proteinExistence type="predicted"/>